<dbReference type="Proteomes" id="UP000434223">
    <property type="component" value="Unassembled WGS sequence"/>
</dbReference>
<gene>
    <name evidence="10" type="ORF">CE91St55_57590</name>
    <name evidence="11" type="ORF">GNE07_02075</name>
</gene>
<dbReference type="RefSeq" id="WP_022032134.1">
    <property type="nucleotide sequence ID" value="NZ_BQNJ01000002.1"/>
</dbReference>
<organism evidence="10 13">
    <name type="scientific">Hungatella hathewayi</name>
    <dbReference type="NCBI Taxonomy" id="154046"/>
    <lineage>
        <taxon>Bacteria</taxon>
        <taxon>Bacillati</taxon>
        <taxon>Bacillota</taxon>
        <taxon>Clostridia</taxon>
        <taxon>Lachnospirales</taxon>
        <taxon>Lachnospiraceae</taxon>
        <taxon>Hungatella</taxon>
    </lineage>
</organism>
<feature type="transmembrane region" description="Helical" evidence="8">
    <location>
        <begin position="244"/>
        <end position="264"/>
    </location>
</feature>
<feature type="transmembrane region" description="Helical" evidence="8">
    <location>
        <begin position="37"/>
        <end position="59"/>
    </location>
</feature>
<dbReference type="AlphaFoldDB" id="A0A174XDL3"/>
<evidence type="ECO:0000313" key="11">
    <source>
        <dbReference type="EMBL" id="MUB61866.1"/>
    </source>
</evidence>
<accession>A0A174XDL3</accession>
<evidence type="ECO:0000256" key="6">
    <source>
        <dbReference type="ARBA" id="ARBA00023136"/>
    </source>
</evidence>
<feature type="region of interest" description="Disordered" evidence="7">
    <location>
        <begin position="292"/>
        <end position="312"/>
    </location>
</feature>
<dbReference type="PANTHER" id="PTHR42920:SF5">
    <property type="entry name" value="EAMA DOMAIN-CONTAINING PROTEIN"/>
    <property type="match status" value="1"/>
</dbReference>
<name>A0A174XDL3_9FIRM</name>
<evidence type="ECO:0000256" key="1">
    <source>
        <dbReference type="ARBA" id="ARBA00004651"/>
    </source>
</evidence>
<comment type="subcellular location">
    <subcellularLocation>
        <location evidence="1">Cell membrane</location>
        <topology evidence="1">Multi-pass membrane protein</topology>
    </subcellularLocation>
</comment>
<keyword evidence="5 8" id="KW-1133">Transmembrane helix</keyword>
<comment type="similarity">
    <text evidence="2">Belongs to the EamA transporter family.</text>
</comment>
<evidence type="ECO:0000259" key="9">
    <source>
        <dbReference type="Pfam" id="PF00892"/>
    </source>
</evidence>
<evidence type="ECO:0000256" key="4">
    <source>
        <dbReference type="ARBA" id="ARBA00022692"/>
    </source>
</evidence>
<feature type="transmembrane region" description="Helical" evidence="8">
    <location>
        <begin position="125"/>
        <end position="143"/>
    </location>
</feature>
<dbReference type="EMBL" id="BQNJ01000002">
    <property type="protein sequence ID" value="GKH03778.1"/>
    <property type="molecule type" value="Genomic_DNA"/>
</dbReference>
<dbReference type="SUPFAM" id="SSF103481">
    <property type="entry name" value="Multidrug resistance efflux transporter EmrE"/>
    <property type="match status" value="2"/>
</dbReference>
<feature type="transmembrane region" description="Helical" evidence="8">
    <location>
        <begin position="100"/>
        <end position="118"/>
    </location>
</feature>
<feature type="transmembrane region" description="Helical" evidence="8">
    <location>
        <begin position="71"/>
        <end position="88"/>
    </location>
</feature>
<keyword evidence="3" id="KW-1003">Cell membrane</keyword>
<dbReference type="GO" id="GO:0005886">
    <property type="term" value="C:plasma membrane"/>
    <property type="evidence" value="ECO:0007669"/>
    <property type="project" value="UniProtKB-SubCell"/>
</dbReference>
<dbReference type="InterPro" id="IPR051258">
    <property type="entry name" value="Diverse_Substrate_Transporter"/>
</dbReference>
<feature type="domain" description="EamA" evidence="9">
    <location>
        <begin position="151"/>
        <end position="286"/>
    </location>
</feature>
<proteinExistence type="inferred from homology"/>
<evidence type="ECO:0000256" key="8">
    <source>
        <dbReference type="SAM" id="Phobius"/>
    </source>
</evidence>
<protein>
    <submittedName>
        <fullName evidence="11">EamA family transporter</fullName>
    </submittedName>
    <submittedName>
        <fullName evidence="10">Membrane protein</fullName>
    </submittedName>
</protein>
<evidence type="ECO:0000256" key="2">
    <source>
        <dbReference type="ARBA" id="ARBA00007362"/>
    </source>
</evidence>
<dbReference type="EMBL" id="WNME01000001">
    <property type="protein sequence ID" value="MUB61866.1"/>
    <property type="molecule type" value="Genomic_DNA"/>
</dbReference>
<feature type="transmembrane region" description="Helical" evidence="8">
    <location>
        <begin position="12"/>
        <end position="31"/>
    </location>
</feature>
<evidence type="ECO:0000313" key="12">
    <source>
        <dbReference type="Proteomes" id="UP000434223"/>
    </source>
</evidence>
<keyword evidence="4 8" id="KW-0812">Transmembrane</keyword>
<evidence type="ECO:0000256" key="7">
    <source>
        <dbReference type="SAM" id="MobiDB-lite"/>
    </source>
</evidence>
<dbReference type="PANTHER" id="PTHR42920">
    <property type="entry name" value="OS03G0707200 PROTEIN-RELATED"/>
    <property type="match status" value="1"/>
</dbReference>
<feature type="transmembrane region" description="Helical" evidence="8">
    <location>
        <begin position="149"/>
        <end position="170"/>
    </location>
</feature>
<evidence type="ECO:0000256" key="3">
    <source>
        <dbReference type="ARBA" id="ARBA00022475"/>
    </source>
</evidence>
<feature type="domain" description="EamA" evidence="9">
    <location>
        <begin position="13"/>
        <end position="142"/>
    </location>
</feature>
<feature type="transmembrane region" description="Helical" evidence="8">
    <location>
        <begin position="213"/>
        <end position="232"/>
    </location>
</feature>
<keyword evidence="6 8" id="KW-0472">Membrane</keyword>
<dbReference type="Proteomes" id="UP001055091">
    <property type="component" value="Unassembled WGS sequence"/>
</dbReference>
<reference evidence="11 12" key="1">
    <citation type="submission" date="2019-09" db="EMBL/GenBank/DDBJ databases">
        <title>Draft genome sequencing of Hungatella hathewayi 123Y-2.</title>
        <authorList>
            <person name="Lv Q."/>
            <person name="Li S."/>
        </authorList>
    </citation>
    <scope>NUCLEOTIDE SEQUENCE [LARGE SCALE GENOMIC DNA]</scope>
    <source>
        <strain evidence="11 12">123Y-2</strain>
    </source>
</reference>
<dbReference type="InterPro" id="IPR037185">
    <property type="entry name" value="EmrE-like"/>
</dbReference>
<dbReference type="Pfam" id="PF00892">
    <property type="entry name" value="EamA"/>
    <property type="match status" value="2"/>
</dbReference>
<comment type="caution">
    <text evidence="10">The sequence shown here is derived from an EMBL/GenBank/DDBJ whole genome shotgun (WGS) entry which is preliminary data.</text>
</comment>
<reference evidence="10" key="2">
    <citation type="submission" date="2022-01" db="EMBL/GenBank/DDBJ databases">
        <title>Novel bile acid biosynthetic pathways are enriched in the microbiome of centenarians.</title>
        <authorList>
            <person name="Sato Y."/>
            <person name="Atarashi K."/>
            <person name="Plichta R.D."/>
            <person name="Arai Y."/>
            <person name="Sasajima S."/>
            <person name="Kearney M.S."/>
            <person name="Suda W."/>
            <person name="Takeshita K."/>
            <person name="Sasaki T."/>
            <person name="Okamoto S."/>
            <person name="Skelly N.A."/>
            <person name="Okamura Y."/>
            <person name="Vlamakis H."/>
            <person name="Li Y."/>
            <person name="Tanoue T."/>
            <person name="Takei H."/>
            <person name="Nittono H."/>
            <person name="Narushima S."/>
            <person name="Irie J."/>
            <person name="Itoh H."/>
            <person name="Moriya K."/>
            <person name="Sugiura Y."/>
            <person name="Suematsu M."/>
            <person name="Moritoki N."/>
            <person name="Shibata S."/>
            <person name="Littman R.D."/>
            <person name="Fischbach A.M."/>
            <person name="Uwamino Y."/>
            <person name="Inoue T."/>
            <person name="Honda A."/>
            <person name="Hattori M."/>
            <person name="Murai T."/>
            <person name="Xavier J.R."/>
            <person name="Hirose N."/>
            <person name="Honda K."/>
        </authorList>
    </citation>
    <scope>NUCLEOTIDE SEQUENCE</scope>
    <source>
        <strain evidence="10">CE91-St55</strain>
    </source>
</reference>
<feature type="transmembrane region" description="Helical" evidence="8">
    <location>
        <begin position="270"/>
        <end position="288"/>
    </location>
</feature>
<dbReference type="OrthoDB" id="9804865at2"/>
<feature type="transmembrane region" description="Helical" evidence="8">
    <location>
        <begin position="182"/>
        <end position="201"/>
    </location>
</feature>
<dbReference type="InterPro" id="IPR000620">
    <property type="entry name" value="EamA_dom"/>
</dbReference>
<evidence type="ECO:0000313" key="10">
    <source>
        <dbReference type="EMBL" id="GKH03778.1"/>
    </source>
</evidence>
<sequence>MSTKDGKGIKLLAAIGLIITTIIWGSAFVVMKNSVDIISPTYLLALRFTIAAIALILVFWRKVMKINKSDLLCGGLLGVFLFVSYFFQTYGLKYTTASKNAFITTLYVILVPFLHWLFNHKKPKRNNIIAACIAVVGLALLSLEGDLSINIGDLLTLICGFFYAVHIVFIDRYTEDHDPVKMTVLQMVVAAVLSWIIAPVLEGPFDGRVIDNSMIISLLYLGIFSTMIGFLLQNVGQKYLTPNTSSILLSFESVFGLIFSVIFLGDPLTIRLMAGCALMFAAVILSEYRKKTTPSIKPGKGDVSNEQRNCNQ</sequence>
<evidence type="ECO:0000256" key="5">
    <source>
        <dbReference type="ARBA" id="ARBA00022989"/>
    </source>
</evidence>
<evidence type="ECO:0000313" key="13">
    <source>
        <dbReference type="Proteomes" id="UP001055091"/>
    </source>
</evidence>